<reference evidence="1" key="1">
    <citation type="submission" date="2021-02" db="EMBL/GenBank/DDBJ databases">
        <authorList>
            <person name="Nowell W R."/>
        </authorList>
    </citation>
    <scope>NUCLEOTIDE SEQUENCE</scope>
</reference>
<dbReference type="GO" id="GO:0005634">
    <property type="term" value="C:nucleus"/>
    <property type="evidence" value="ECO:0007669"/>
    <property type="project" value="TreeGrafter"/>
</dbReference>
<sequence>MLERLLSQRPEQEKRLLELIVDKLGDPDSTVASKTLHLLNQLLEKHPGMKHVLVNEIERLLFRQNIRPSAQHYALCCLTAIMFTSQDNDLANKLIKIYFALFRLFSIKENVSSKFFAILLGGVTRAISFAK</sequence>
<comment type="caution">
    <text evidence="1">The sequence shown here is derived from an EMBL/GenBank/DDBJ whole genome shotgun (WGS) entry which is preliminary data.</text>
</comment>
<dbReference type="PANTHER" id="PTHR12048">
    <property type="entry name" value="CCAAT-BINDING FACTOR-RELATED"/>
    <property type="match status" value="1"/>
</dbReference>
<dbReference type="InterPro" id="IPR016024">
    <property type="entry name" value="ARM-type_fold"/>
</dbReference>
<dbReference type="Gene3D" id="1.25.10.10">
    <property type="entry name" value="Leucine-rich Repeat Variant"/>
    <property type="match status" value="1"/>
</dbReference>
<protein>
    <submittedName>
        <fullName evidence="1">Uncharacterized protein</fullName>
    </submittedName>
</protein>
<dbReference type="InterPro" id="IPR011989">
    <property type="entry name" value="ARM-like"/>
</dbReference>
<dbReference type="PANTHER" id="PTHR12048:SF0">
    <property type="entry name" value="CCAAT_ENHANCER-BINDING PROTEIN ZETA"/>
    <property type="match status" value="1"/>
</dbReference>
<evidence type="ECO:0000313" key="2">
    <source>
        <dbReference type="Proteomes" id="UP000676336"/>
    </source>
</evidence>
<proteinExistence type="predicted"/>
<dbReference type="EMBL" id="CAJOBI010331031">
    <property type="protein sequence ID" value="CAF5198544.1"/>
    <property type="molecule type" value="Genomic_DNA"/>
</dbReference>
<dbReference type="InterPro" id="IPR040155">
    <property type="entry name" value="CEBPZ/Mak21-like"/>
</dbReference>
<organism evidence="1 2">
    <name type="scientific">Rotaria magnacalcarata</name>
    <dbReference type="NCBI Taxonomy" id="392030"/>
    <lineage>
        <taxon>Eukaryota</taxon>
        <taxon>Metazoa</taxon>
        <taxon>Spiralia</taxon>
        <taxon>Gnathifera</taxon>
        <taxon>Rotifera</taxon>
        <taxon>Eurotatoria</taxon>
        <taxon>Bdelloidea</taxon>
        <taxon>Philodinida</taxon>
        <taxon>Philodinidae</taxon>
        <taxon>Rotaria</taxon>
    </lineage>
</organism>
<dbReference type="AlphaFoldDB" id="A0A8S3ID88"/>
<accession>A0A8S3ID88</accession>
<gene>
    <name evidence="1" type="ORF">SMN809_LOCUS74826</name>
</gene>
<feature type="non-terminal residue" evidence="1">
    <location>
        <position position="1"/>
    </location>
</feature>
<evidence type="ECO:0000313" key="1">
    <source>
        <dbReference type="EMBL" id="CAF5198544.1"/>
    </source>
</evidence>
<name>A0A8S3ID88_9BILA</name>
<dbReference type="SUPFAM" id="SSF48371">
    <property type="entry name" value="ARM repeat"/>
    <property type="match status" value="1"/>
</dbReference>
<dbReference type="Proteomes" id="UP000676336">
    <property type="component" value="Unassembled WGS sequence"/>
</dbReference>